<dbReference type="InterPro" id="IPR003593">
    <property type="entry name" value="AAA+_ATPase"/>
</dbReference>
<dbReference type="GO" id="GO:0098796">
    <property type="term" value="C:membrane protein complex"/>
    <property type="evidence" value="ECO:0007669"/>
    <property type="project" value="UniProtKB-ARBA"/>
</dbReference>
<name>A0A386H1X9_9CLOT</name>
<dbReference type="PROSITE" id="PS00211">
    <property type="entry name" value="ABC_TRANSPORTER_1"/>
    <property type="match status" value="1"/>
</dbReference>
<protein>
    <submittedName>
        <fullName evidence="6">ABC transporter ATP-binding protein</fullName>
    </submittedName>
</protein>
<sequence>MDIIKLNRVNKIYSSKQNKVRALNNVNLNITEGELIAIVGPSGSGKSTLLNILGTLDTITDGEYLLKDQKVHKLKTSMLCKIRNKTFGFVVQHFALINDYTVFENIEIPLEYGKVKKNERKKIIINVLEKLNMKDKMNKKIKELSGGQCQRVAIARAIVNNPEIILADEPTGALDQKTGQDVMNIFKDLNSEGKTVIIVTHDLKIASQCDRIIKIEDGELLYSK</sequence>
<keyword evidence="2" id="KW-0813">Transport</keyword>
<comment type="similarity">
    <text evidence="1">Belongs to the ABC transporter superfamily.</text>
</comment>
<dbReference type="PROSITE" id="PS50893">
    <property type="entry name" value="ABC_TRANSPORTER_2"/>
    <property type="match status" value="1"/>
</dbReference>
<reference evidence="6 7" key="1">
    <citation type="journal article" date="2019" name="Int. J. Syst. Evol. Microbiol.">
        <title>Clostridium fermenticellae sp. nov., isolated from the mud in a fermentation cellar for the production of the Chinese liquor, baijiu.</title>
        <authorList>
            <person name="Xu P.X."/>
            <person name="Chai L.J."/>
            <person name="Qiu T."/>
            <person name="Zhang X.J."/>
            <person name="Lu Z.M."/>
            <person name="Xiao C."/>
            <person name="Wang S.T."/>
            <person name="Shen C.H."/>
            <person name="Shi J.S."/>
            <person name="Xu Z.H."/>
        </authorList>
    </citation>
    <scope>NUCLEOTIDE SEQUENCE [LARGE SCALE GENOMIC DNA]</scope>
    <source>
        <strain evidence="6 7">JN500901</strain>
    </source>
</reference>
<dbReference type="Proteomes" id="UP000266301">
    <property type="component" value="Chromosome"/>
</dbReference>
<dbReference type="RefSeq" id="WP_119970555.1">
    <property type="nucleotide sequence ID" value="NZ_CP032416.1"/>
</dbReference>
<dbReference type="GO" id="GO:0005524">
    <property type="term" value="F:ATP binding"/>
    <property type="evidence" value="ECO:0007669"/>
    <property type="project" value="UniProtKB-KW"/>
</dbReference>
<dbReference type="PANTHER" id="PTHR42798">
    <property type="entry name" value="LIPOPROTEIN-RELEASING SYSTEM ATP-BINDING PROTEIN LOLD"/>
    <property type="match status" value="1"/>
</dbReference>
<gene>
    <name evidence="6" type="ORF">D4Z93_03885</name>
</gene>
<accession>A0A386H1X9</accession>
<dbReference type="EMBL" id="CP032416">
    <property type="protein sequence ID" value="AYD39707.1"/>
    <property type="molecule type" value="Genomic_DNA"/>
</dbReference>
<dbReference type="SUPFAM" id="SSF52540">
    <property type="entry name" value="P-loop containing nucleoside triphosphate hydrolases"/>
    <property type="match status" value="1"/>
</dbReference>
<dbReference type="InterPro" id="IPR027417">
    <property type="entry name" value="P-loop_NTPase"/>
</dbReference>
<evidence type="ECO:0000256" key="2">
    <source>
        <dbReference type="ARBA" id="ARBA00022448"/>
    </source>
</evidence>
<dbReference type="PANTHER" id="PTHR42798:SF6">
    <property type="entry name" value="CELL DIVISION ATP-BINDING PROTEIN FTSE"/>
    <property type="match status" value="1"/>
</dbReference>
<dbReference type="SMART" id="SM00382">
    <property type="entry name" value="AAA"/>
    <property type="match status" value="1"/>
</dbReference>
<dbReference type="Gene3D" id="3.40.50.300">
    <property type="entry name" value="P-loop containing nucleotide triphosphate hydrolases"/>
    <property type="match status" value="1"/>
</dbReference>
<dbReference type="GO" id="GO:0016887">
    <property type="term" value="F:ATP hydrolysis activity"/>
    <property type="evidence" value="ECO:0007669"/>
    <property type="project" value="InterPro"/>
</dbReference>
<evidence type="ECO:0000313" key="7">
    <source>
        <dbReference type="Proteomes" id="UP000266301"/>
    </source>
</evidence>
<dbReference type="FunFam" id="3.40.50.300:FF:000032">
    <property type="entry name" value="Export ABC transporter ATP-binding protein"/>
    <property type="match status" value="1"/>
</dbReference>
<dbReference type="GO" id="GO:0022857">
    <property type="term" value="F:transmembrane transporter activity"/>
    <property type="evidence" value="ECO:0007669"/>
    <property type="project" value="UniProtKB-ARBA"/>
</dbReference>
<evidence type="ECO:0000256" key="1">
    <source>
        <dbReference type="ARBA" id="ARBA00005417"/>
    </source>
</evidence>
<dbReference type="Pfam" id="PF00005">
    <property type="entry name" value="ABC_tran"/>
    <property type="match status" value="1"/>
</dbReference>
<keyword evidence="4 6" id="KW-0067">ATP-binding</keyword>
<feature type="domain" description="ABC transporter" evidence="5">
    <location>
        <begin position="4"/>
        <end position="223"/>
    </location>
</feature>
<organism evidence="6 7">
    <name type="scientific">Clostridium fermenticellae</name>
    <dbReference type="NCBI Taxonomy" id="2068654"/>
    <lineage>
        <taxon>Bacteria</taxon>
        <taxon>Bacillati</taxon>
        <taxon>Bacillota</taxon>
        <taxon>Clostridia</taxon>
        <taxon>Eubacteriales</taxon>
        <taxon>Clostridiaceae</taxon>
        <taxon>Clostridium</taxon>
    </lineage>
</organism>
<dbReference type="InterPro" id="IPR017871">
    <property type="entry name" value="ABC_transporter-like_CS"/>
</dbReference>
<dbReference type="CDD" id="cd03255">
    <property type="entry name" value="ABC_MJ0796_LolCDE_FtsE"/>
    <property type="match status" value="1"/>
</dbReference>
<evidence type="ECO:0000259" key="5">
    <source>
        <dbReference type="PROSITE" id="PS50893"/>
    </source>
</evidence>
<evidence type="ECO:0000256" key="3">
    <source>
        <dbReference type="ARBA" id="ARBA00022741"/>
    </source>
</evidence>
<proteinExistence type="inferred from homology"/>
<dbReference type="InterPro" id="IPR003439">
    <property type="entry name" value="ABC_transporter-like_ATP-bd"/>
</dbReference>
<dbReference type="InterPro" id="IPR017911">
    <property type="entry name" value="MacB-like_ATP-bd"/>
</dbReference>
<dbReference type="AlphaFoldDB" id="A0A386H1X9"/>
<evidence type="ECO:0000256" key="4">
    <source>
        <dbReference type="ARBA" id="ARBA00022840"/>
    </source>
</evidence>
<keyword evidence="7" id="KW-1185">Reference proteome</keyword>
<evidence type="ECO:0000313" key="6">
    <source>
        <dbReference type="EMBL" id="AYD39707.1"/>
    </source>
</evidence>
<dbReference type="KEGG" id="cfer:D4Z93_03885"/>
<keyword evidence="3" id="KW-0547">Nucleotide-binding</keyword>
<dbReference type="OrthoDB" id="9802264at2"/>